<dbReference type="Proteomes" id="UP000199632">
    <property type="component" value="Unassembled WGS sequence"/>
</dbReference>
<evidence type="ECO:0000313" key="1">
    <source>
        <dbReference type="EMBL" id="SDY64570.1"/>
    </source>
</evidence>
<reference evidence="2" key="1">
    <citation type="submission" date="2016-10" db="EMBL/GenBank/DDBJ databases">
        <authorList>
            <person name="Varghese N."/>
            <person name="Submissions S."/>
        </authorList>
    </citation>
    <scope>NUCLEOTIDE SEQUENCE [LARGE SCALE GENOMIC DNA]</scope>
    <source>
        <strain evidence="2">DSM 44718</strain>
    </source>
</reference>
<gene>
    <name evidence="1" type="ORF">SAMN05421684_0801</name>
</gene>
<dbReference type="EMBL" id="FNQB01000001">
    <property type="protein sequence ID" value="SDY64570.1"/>
    <property type="molecule type" value="Genomic_DNA"/>
</dbReference>
<dbReference type="STRING" id="137265.SAMN05421684_0801"/>
<dbReference type="SUPFAM" id="SSF159238">
    <property type="entry name" value="SO1590-like"/>
    <property type="match status" value="1"/>
</dbReference>
<protein>
    <recommendedName>
        <fullName evidence="3">DUF3224 domain-containing protein</fullName>
    </recommendedName>
</protein>
<dbReference type="InterPro" id="IPR023159">
    <property type="entry name" value="SO1590-like_sf"/>
</dbReference>
<dbReference type="AlphaFoldDB" id="A0A1H3LJU9"/>
<dbReference type="Pfam" id="PF11528">
    <property type="entry name" value="DUF3224"/>
    <property type="match status" value="1"/>
</dbReference>
<accession>A0A1H3LJU9</accession>
<dbReference type="InterPro" id="IPR021607">
    <property type="entry name" value="DUF3224"/>
</dbReference>
<evidence type="ECO:0008006" key="3">
    <source>
        <dbReference type="Google" id="ProtNLM"/>
    </source>
</evidence>
<dbReference type="RefSeq" id="WP_090787265.1">
    <property type="nucleotide sequence ID" value="NZ_BOND01000015.1"/>
</dbReference>
<name>A0A1H3LJU9_9ACTN</name>
<dbReference type="OrthoDB" id="882224at2"/>
<keyword evidence="2" id="KW-1185">Reference proteome</keyword>
<dbReference type="Gene3D" id="2.40.350.10">
    <property type="entry name" value="SO1590-like"/>
    <property type="match status" value="1"/>
</dbReference>
<organism evidence="1 2">
    <name type="scientific">Asanoa ishikariensis</name>
    <dbReference type="NCBI Taxonomy" id="137265"/>
    <lineage>
        <taxon>Bacteria</taxon>
        <taxon>Bacillati</taxon>
        <taxon>Actinomycetota</taxon>
        <taxon>Actinomycetes</taxon>
        <taxon>Micromonosporales</taxon>
        <taxon>Micromonosporaceae</taxon>
        <taxon>Asanoa</taxon>
    </lineage>
</organism>
<sequence>MTKIVETKFEITSWDEKPYREFDDGRKFARAEVTLAGTGDGLTGGSFESLLYYRADGTSEYVSIMEITGTLDGRSGSFVLQGAGTYDGKAARVDVAVVPGSGTGELAGISGTAESVSTHADYPHMPLTIRYELA</sequence>
<evidence type="ECO:0000313" key="2">
    <source>
        <dbReference type="Proteomes" id="UP000199632"/>
    </source>
</evidence>
<proteinExistence type="predicted"/>